<evidence type="ECO:0000313" key="2">
    <source>
        <dbReference type="Proteomes" id="UP001270053"/>
    </source>
</evidence>
<dbReference type="InterPro" id="IPR036583">
    <property type="entry name" value="23S_rRNA_IVS_sf"/>
</dbReference>
<dbReference type="Gene3D" id="1.20.1440.60">
    <property type="entry name" value="23S rRNA-intervening sequence"/>
    <property type="match status" value="1"/>
</dbReference>
<proteinExistence type="predicted"/>
<dbReference type="SUPFAM" id="SSF158446">
    <property type="entry name" value="IVS-encoded protein-like"/>
    <property type="match status" value="1"/>
</dbReference>
<dbReference type="Proteomes" id="UP001270053">
    <property type="component" value="Unassembled WGS sequence"/>
</dbReference>
<dbReference type="AlphaFoldDB" id="A0AAJ2SGF1"/>
<gene>
    <name evidence="1" type="ORF">SGQ44_16930</name>
</gene>
<dbReference type="EMBL" id="JAWXVH010000012">
    <property type="protein sequence ID" value="MDX6187447.1"/>
    <property type="molecule type" value="Genomic_DNA"/>
</dbReference>
<accession>A0AAJ2SGF1</accession>
<dbReference type="InterPro" id="IPR012657">
    <property type="entry name" value="23S_rRNA-intervening_sequence"/>
</dbReference>
<evidence type="ECO:0000313" key="1">
    <source>
        <dbReference type="EMBL" id="MDX6187447.1"/>
    </source>
</evidence>
<reference evidence="1" key="1">
    <citation type="submission" date="2023-11" db="EMBL/GenBank/DDBJ databases">
        <title>Unpublished Manusciprt.</title>
        <authorList>
            <person name="Saticioglu I.B."/>
            <person name="Ay H."/>
            <person name="Ajmi N."/>
            <person name="Altun S."/>
            <person name="Duman M."/>
        </authorList>
    </citation>
    <scope>NUCLEOTIDE SEQUENCE</scope>
    <source>
        <strain evidence="1">Fl-77</strain>
    </source>
</reference>
<organism evidence="1 2">
    <name type="scientific">Flavobacterium flavipigmentatum</name>
    <dbReference type="NCBI Taxonomy" id="2893884"/>
    <lineage>
        <taxon>Bacteria</taxon>
        <taxon>Pseudomonadati</taxon>
        <taxon>Bacteroidota</taxon>
        <taxon>Flavobacteriia</taxon>
        <taxon>Flavobacteriales</taxon>
        <taxon>Flavobacteriaceae</taxon>
        <taxon>Flavobacterium</taxon>
    </lineage>
</organism>
<protein>
    <submittedName>
        <fullName evidence="1">Four helix bundle protein</fullName>
    </submittedName>
</protein>
<dbReference type="Pfam" id="PF05635">
    <property type="entry name" value="23S_rRNA_IVP"/>
    <property type="match status" value="1"/>
</dbReference>
<name>A0AAJ2SGF1_9FLAO</name>
<dbReference type="PIRSF" id="PIRSF035652">
    <property type="entry name" value="CHP02436"/>
    <property type="match status" value="1"/>
</dbReference>
<dbReference type="PANTHER" id="PTHR38471:SF2">
    <property type="entry name" value="FOUR HELIX BUNDLE PROTEIN"/>
    <property type="match status" value="1"/>
</dbReference>
<comment type="caution">
    <text evidence="1">The sequence shown here is derived from an EMBL/GenBank/DDBJ whole genome shotgun (WGS) entry which is preliminary data.</text>
</comment>
<dbReference type="PANTHER" id="PTHR38471">
    <property type="entry name" value="FOUR HELIX BUNDLE PROTEIN"/>
    <property type="match status" value="1"/>
</dbReference>
<sequence>MKLRTKKFSLTIIDLAEKLPTTYIVKVIANQIVRSGTSVGANYRAVCRARSDKEFIAKMNIVLEEADETLFWLEIIKEKDWSDKSELEIIWKEGNQLTAIFVSSLKTVNNRINKNIKPKV</sequence>
<dbReference type="NCBIfam" id="TIGR02436">
    <property type="entry name" value="four helix bundle protein"/>
    <property type="match status" value="1"/>
</dbReference>